<proteinExistence type="predicted"/>
<accession>A0ACA9MW30</accession>
<comment type="caution">
    <text evidence="1">The sequence shown here is derived from an EMBL/GenBank/DDBJ whole genome shotgun (WGS) entry which is preliminary data.</text>
</comment>
<gene>
    <name evidence="1" type="ORF">DHETER_LOCUS7806</name>
</gene>
<sequence length="93" mass="11388">KKPHKYQNPEYQRDRESIKHFDCSGTLRISINMIDNYASIYLKHKILHKQPERNRVTEEIKNKIKANLYLMPNNIYRRLEYNYSEITQKQIYA</sequence>
<protein>
    <submittedName>
        <fullName evidence="1">4531_t:CDS:1</fullName>
    </submittedName>
</protein>
<reference evidence="1" key="1">
    <citation type="submission" date="2021-06" db="EMBL/GenBank/DDBJ databases">
        <authorList>
            <person name="Kallberg Y."/>
            <person name="Tangrot J."/>
            <person name="Rosling A."/>
        </authorList>
    </citation>
    <scope>NUCLEOTIDE SEQUENCE</scope>
    <source>
        <strain evidence="1">IL203A</strain>
    </source>
</reference>
<dbReference type="EMBL" id="CAJVPU010011523">
    <property type="protein sequence ID" value="CAG8615470.1"/>
    <property type="molecule type" value="Genomic_DNA"/>
</dbReference>
<name>A0ACA9MW30_9GLOM</name>
<organism evidence="1 2">
    <name type="scientific">Dentiscutata heterogama</name>
    <dbReference type="NCBI Taxonomy" id="1316150"/>
    <lineage>
        <taxon>Eukaryota</taxon>
        <taxon>Fungi</taxon>
        <taxon>Fungi incertae sedis</taxon>
        <taxon>Mucoromycota</taxon>
        <taxon>Glomeromycotina</taxon>
        <taxon>Glomeromycetes</taxon>
        <taxon>Diversisporales</taxon>
        <taxon>Gigasporaceae</taxon>
        <taxon>Dentiscutata</taxon>
    </lineage>
</organism>
<keyword evidence="2" id="KW-1185">Reference proteome</keyword>
<dbReference type="Proteomes" id="UP000789702">
    <property type="component" value="Unassembled WGS sequence"/>
</dbReference>
<evidence type="ECO:0000313" key="2">
    <source>
        <dbReference type="Proteomes" id="UP000789702"/>
    </source>
</evidence>
<evidence type="ECO:0000313" key="1">
    <source>
        <dbReference type="EMBL" id="CAG8615470.1"/>
    </source>
</evidence>
<feature type="non-terminal residue" evidence="1">
    <location>
        <position position="1"/>
    </location>
</feature>